<sequence length="84" mass="9707">MATTFEVILKVVSLTKKRLDGKLHCVIGWKETEEKRRGRKVDVTRSLIVYLPAKGHTRVSLQHFTTDLQSPGLFHTRALDWKHP</sequence>
<keyword evidence="2" id="KW-1185">Reference proteome</keyword>
<reference evidence="1 2" key="1">
    <citation type="submission" date="2021-06" db="EMBL/GenBank/DDBJ databases">
        <title>Caerostris darwini draft genome.</title>
        <authorList>
            <person name="Kono N."/>
            <person name="Arakawa K."/>
        </authorList>
    </citation>
    <scope>NUCLEOTIDE SEQUENCE [LARGE SCALE GENOMIC DNA]</scope>
</reference>
<protein>
    <submittedName>
        <fullName evidence="1">Uncharacterized protein</fullName>
    </submittedName>
</protein>
<organism evidence="1 2">
    <name type="scientific">Caerostris darwini</name>
    <dbReference type="NCBI Taxonomy" id="1538125"/>
    <lineage>
        <taxon>Eukaryota</taxon>
        <taxon>Metazoa</taxon>
        <taxon>Ecdysozoa</taxon>
        <taxon>Arthropoda</taxon>
        <taxon>Chelicerata</taxon>
        <taxon>Arachnida</taxon>
        <taxon>Araneae</taxon>
        <taxon>Araneomorphae</taxon>
        <taxon>Entelegynae</taxon>
        <taxon>Araneoidea</taxon>
        <taxon>Araneidae</taxon>
        <taxon>Caerostris</taxon>
    </lineage>
</organism>
<proteinExistence type="predicted"/>
<dbReference type="AlphaFoldDB" id="A0AAV4MLW0"/>
<accession>A0AAV4MLW0</accession>
<dbReference type="Proteomes" id="UP001054837">
    <property type="component" value="Unassembled WGS sequence"/>
</dbReference>
<name>A0AAV4MLW0_9ARAC</name>
<evidence type="ECO:0000313" key="2">
    <source>
        <dbReference type="Proteomes" id="UP001054837"/>
    </source>
</evidence>
<dbReference type="EMBL" id="BPLQ01000562">
    <property type="protein sequence ID" value="GIX72870.1"/>
    <property type="molecule type" value="Genomic_DNA"/>
</dbReference>
<gene>
    <name evidence="1" type="ORF">CDAR_72501</name>
</gene>
<evidence type="ECO:0000313" key="1">
    <source>
        <dbReference type="EMBL" id="GIX72870.1"/>
    </source>
</evidence>
<comment type="caution">
    <text evidence="1">The sequence shown here is derived from an EMBL/GenBank/DDBJ whole genome shotgun (WGS) entry which is preliminary data.</text>
</comment>